<dbReference type="Gene3D" id="1.10.630.10">
    <property type="entry name" value="Cytochrome P450"/>
    <property type="match status" value="1"/>
</dbReference>
<feature type="transmembrane region" description="Helical" evidence="14">
    <location>
        <begin position="12"/>
        <end position="29"/>
    </location>
</feature>
<comment type="pathway">
    <text evidence="3">Alkaloid biosynthesis; taxol biosynthesis.</text>
</comment>
<comment type="similarity">
    <text evidence="4 13">Belongs to the cytochrome P450 family.</text>
</comment>
<keyword evidence="5 12" id="KW-0349">Heme</keyword>
<keyword evidence="14" id="KW-1133">Transmembrane helix</keyword>
<evidence type="ECO:0000256" key="14">
    <source>
        <dbReference type="SAM" id="Phobius"/>
    </source>
</evidence>
<keyword evidence="6 12" id="KW-0479">Metal-binding</keyword>
<evidence type="ECO:0000313" key="15">
    <source>
        <dbReference type="EMBL" id="JAG87045.1"/>
    </source>
</evidence>
<keyword evidence="9 13" id="KW-0503">Monooxygenase</keyword>
<dbReference type="FunFam" id="1.10.630.10:FF:000011">
    <property type="entry name" value="Cytochrome P450 83B1"/>
    <property type="match status" value="1"/>
</dbReference>
<dbReference type="PANTHER" id="PTHR47943:SF2">
    <property type="entry name" value="CYTOCHROME P450"/>
    <property type="match status" value="1"/>
</dbReference>
<evidence type="ECO:0000256" key="6">
    <source>
        <dbReference type="ARBA" id="ARBA00022723"/>
    </source>
</evidence>
<evidence type="ECO:0000256" key="5">
    <source>
        <dbReference type="ARBA" id="ARBA00022617"/>
    </source>
</evidence>
<evidence type="ECO:0000256" key="7">
    <source>
        <dbReference type="ARBA" id="ARBA00023002"/>
    </source>
</evidence>
<organism evidence="15">
    <name type="scientific">Wollemia nobilis</name>
    <dbReference type="NCBI Taxonomy" id="56998"/>
    <lineage>
        <taxon>Eukaryota</taxon>
        <taxon>Viridiplantae</taxon>
        <taxon>Streptophyta</taxon>
        <taxon>Embryophyta</taxon>
        <taxon>Tracheophyta</taxon>
        <taxon>Spermatophyta</taxon>
        <taxon>Pinopsida</taxon>
        <taxon>Pinidae</taxon>
        <taxon>Conifers II</taxon>
        <taxon>Araucariales</taxon>
        <taxon>Araucariaceae</taxon>
        <taxon>Wollemia</taxon>
    </lineage>
</organism>
<dbReference type="InterPro" id="IPR036396">
    <property type="entry name" value="Cyt_P450_sf"/>
</dbReference>
<dbReference type="InterPro" id="IPR001128">
    <property type="entry name" value="Cyt_P450"/>
</dbReference>
<sequence length="515" mass="58405">MESHKPSTLTNEATIGLGVSLLVFVWIFCKFRENNYKPKLPPGPRPWPVLGSLHLLGNLPHQYLANIAKKYGPLMFLRLGSIPTVVVSSPSMAKEFLKTHDLLFANRPNCAAGKYLTYDYKDVAFAHYGEYWRQMRKLCTVDLLTAKRVESFKFVREEEVSAMISSIWEASERGVRSVDLSKSVSSLTQNIMCRMFASRTFSDHHLVGGHRFKATVDELLATSGAFCVGDFIPWLDWLDLQGIHRRMKKAHQVFDKFAEEVIDEHIYNRRNLEGQGQKSRVKDFVDLLLDAAEAESGAVGMKITRVHMKAIIADLFNAGTESSSTTIVWAMSELQRNRRVLARVQEELESAVGRHCLVKESDVACCEYLKCVVKETFRIHPPGPFLVPHESTEGCSIGGFYIPSKTRLLVNVWAIGRDERVWEDPEEFKPERFMGKDIDVRGQHFELLPFGAGRRGCPAIYMGLSVVEFALAQLVHCFDWTVEGELNMDEVFGLTVPRKYPLLARPAWRLTSGRV</sequence>
<dbReference type="CDD" id="cd11072">
    <property type="entry name" value="CYP71-like"/>
    <property type="match status" value="1"/>
</dbReference>
<dbReference type="InterPro" id="IPR017972">
    <property type="entry name" value="Cyt_P450_CS"/>
</dbReference>
<proteinExistence type="inferred from homology"/>
<dbReference type="SUPFAM" id="SSF48264">
    <property type="entry name" value="Cytochrome P450"/>
    <property type="match status" value="1"/>
</dbReference>
<evidence type="ECO:0000256" key="2">
    <source>
        <dbReference type="ARBA" id="ARBA00004370"/>
    </source>
</evidence>
<dbReference type="PRINTS" id="PR00463">
    <property type="entry name" value="EP450I"/>
</dbReference>
<dbReference type="GO" id="GO:0042617">
    <property type="term" value="P:paclitaxel biosynthetic process"/>
    <property type="evidence" value="ECO:0007669"/>
    <property type="project" value="UniProtKB-UniPathway"/>
</dbReference>
<dbReference type="GO" id="GO:0016020">
    <property type="term" value="C:membrane"/>
    <property type="evidence" value="ECO:0007669"/>
    <property type="project" value="UniProtKB-SubCell"/>
</dbReference>
<evidence type="ECO:0000256" key="13">
    <source>
        <dbReference type="RuleBase" id="RU000461"/>
    </source>
</evidence>
<protein>
    <submittedName>
        <fullName evidence="15">TSA: Wollemia nobilis Ref_Wollemi_Transcript_13717_1676 transcribed RNA sequence</fullName>
    </submittedName>
</protein>
<comment type="subcellular location">
    <subcellularLocation>
        <location evidence="2">Membrane</location>
    </subcellularLocation>
</comment>
<dbReference type="GO" id="GO:0004497">
    <property type="term" value="F:monooxygenase activity"/>
    <property type="evidence" value="ECO:0007669"/>
    <property type="project" value="UniProtKB-KW"/>
</dbReference>
<feature type="binding site" description="axial binding residue" evidence="12">
    <location>
        <position position="457"/>
    </location>
    <ligand>
        <name>heme</name>
        <dbReference type="ChEBI" id="CHEBI:30413"/>
    </ligand>
    <ligandPart>
        <name>Fe</name>
        <dbReference type="ChEBI" id="CHEBI:18248"/>
    </ligandPart>
</feature>
<keyword evidence="7 13" id="KW-0560">Oxidoreductase</keyword>
<name>A0A0C9QQU3_9CONI</name>
<dbReference type="GO" id="GO:0020037">
    <property type="term" value="F:heme binding"/>
    <property type="evidence" value="ECO:0007669"/>
    <property type="project" value="InterPro"/>
</dbReference>
<keyword evidence="14" id="KW-0812">Transmembrane</keyword>
<evidence type="ECO:0000256" key="11">
    <source>
        <dbReference type="ARBA" id="ARBA00023136"/>
    </source>
</evidence>
<dbReference type="GO" id="GO:0005506">
    <property type="term" value="F:iron ion binding"/>
    <property type="evidence" value="ECO:0007669"/>
    <property type="project" value="InterPro"/>
</dbReference>
<dbReference type="AlphaFoldDB" id="A0A0C9QQU3"/>
<keyword evidence="8 12" id="KW-0408">Iron</keyword>
<dbReference type="PANTHER" id="PTHR47943">
    <property type="entry name" value="CYTOCHROME P450 93A3-LIKE"/>
    <property type="match status" value="1"/>
</dbReference>
<dbReference type="Pfam" id="PF00067">
    <property type="entry name" value="p450"/>
    <property type="match status" value="1"/>
</dbReference>
<evidence type="ECO:0000256" key="12">
    <source>
        <dbReference type="PIRSR" id="PIRSR602401-1"/>
    </source>
</evidence>
<evidence type="ECO:0000256" key="3">
    <source>
        <dbReference type="ARBA" id="ARBA00005122"/>
    </source>
</evidence>
<dbReference type="GO" id="GO:0016705">
    <property type="term" value="F:oxidoreductase activity, acting on paired donors, with incorporation or reduction of molecular oxygen"/>
    <property type="evidence" value="ECO:0007669"/>
    <property type="project" value="InterPro"/>
</dbReference>
<evidence type="ECO:0000256" key="10">
    <source>
        <dbReference type="ARBA" id="ARBA00023059"/>
    </source>
</evidence>
<dbReference type="PRINTS" id="PR00385">
    <property type="entry name" value="P450"/>
</dbReference>
<dbReference type="EMBL" id="GCHU01013639">
    <property type="protein sequence ID" value="JAG87045.1"/>
    <property type="molecule type" value="Transcribed_RNA"/>
</dbReference>
<dbReference type="PROSITE" id="PS00086">
    <property type="entry name" value="CYTOCHROME_P450"/>
    <property type="match status" value="1"/>
</dbReference>
<evidence type="ECO:0000256" key="9">
    <source>
        <dbReference type="ARBA" id="ARBA00023033"/>
    </source>
</evidence>
<evidence type="ECO:0000256" key="4">
    <source>
        <dbReference type="ARBA" id="ARBA00010617"/>
    </source>
</evidence>
<reference evidence="15" key="1">
    <citation type="submission" date="2015-02" db="EMBL/GenBank/DDBJ databases">
        <title>A transcriptome of Wollemia nobilis - a relic of Gondwana.</title>
        <authorList>
            <person name="Chia J.Y."/>
            <person name="Leong Y.S."/>
            <person name="Abdul Karim S."/>
            <person name="Wan Azmi N."/>
            <person name="Hercus R."/>
            <person name="Croft L."/>
        </authorList>
    </citation>
    <scope>NUCLEOTIDE SEQUENCE</scope>
    <source>
        <strain evidence="15">MaeBrown</strain>
        <tissue evidence="15">Leaf</tissue>
    </source>
</reference>
<evidence type="ECO:0000256" key="8">
    <source>
        <dbReference type="ARBA" id="ARBA00023004"/>
    </source>
</evidence>
<accession>A0A0C9QQU3</accession>
<comment type="cofactor">
    <cofactor evidence="1 12">
        <name>heme</name>
        <dbReference type="ChEBI" id="CHEBI:30413"/>
    </cofactor>
</comment>
<keyword evidence="11 14" id="KW-0472">Membrane</keyword>
<dbReference type="InterPro" id="IPR002401">
    <property type="entry name" value="Cyt_P450_E_grp-I"/>
</dbReference>
<keyword evidence="10" id="KW-0876">Taxol biosynthesis</keyword>
<evidence type="ECO:0000256" key="1">
    <source>
        <dbReference type="ARBA" id="ARBA00001971"/>
    </source>
</evidence>
<dbReference type="UniPathway" id="UPA00842"/>